<dbReference type="InterPro" id="IPR005561">
    <property type="entry name" value="ANTAR"/>
</dbReference>
<keyword evidence="3" id="KW-0805">Transcription regulation</keyword>
<dbReference type="RefSeq" id="WP_042444893.1">
    <property type="nucleotide sequence ID" value="NZ_BBPN01000008.1"/>
</dbReference>
<sequence>MAREQQLTQVFVEVADSLIDDFDLIDFLQRLSERCVELLDVAACGVLLADEHDVLQVLAASDEDTRLLELFALQNNQGPCVECYRSGQPRTNINLTDPGVAEAWPQFTPEARQSGFVSTNAIPMRLRGKVIGALGLFQTIDRDLSEADTALAQALADVATIAILQQRTLAHSETERSQLQYALTSRIVLEQVKGILAERWHVTTDEAFAAFRAYARAHHHQLSVLARRIADGEFDTAQIPRTAHH</sequence>
<dbReference type="AlphaFoldDB" id="A0A1H7NSP0"/>
<dbReference type="InterPro" id="IPR003018">
    <property type="entry name" value="GAF"/>
</dbReference>
<dbReference type="SMART" id="SM00065">
    <property type="entry name" value="GAF"/>
    <property type="match status" value="1"/>
</dbReference>
<evidence type="ECO:0000313" key="7">
    <source>
        <dbReference type="Proteomes" id="UP000183015"/>
    </source>
</evidence>
<dbReference type="SUPFAM" id="SSF52172">
    <property type="entry name" value="CheY-like"/>
    <property type="match status" value="1"/>
</dbReference>
<evidence type="ECO:0000256" key="3">
    <source>
        <dbReference type="ARBA" id="ARBA00023015"/>
    </source>
</evidence>
<dbReference type="STRING" id="235985.SAMN05414137_10752"/>
<dbReference type="GO" id="GO:0003723">
    <property type="term" value="F:RNA binding"/>
    <property type="evidence" value="ECO:0007669"/>
    <property type="project" value="InterPro"/>
</dbReference>
<keyword evidence="2" id="KW-0418">Kinase</keyword>
<dbReference type="Pfam" id="PF13185">
    <property type="entry name" value="GAF_2"/>
    <property type="match status" value="1"/>
</dbReference>
<keyword evidence="1" id="KW-0808">Transferase</keyword>
<keyword evidence="7" id="KW-1185">Reference proteome</keyword>
<reference evidence="7" key="1">
    <citation type="submission" date="2016-10" db="EMBL/GenBank/DDBJ databases">
        <authorList>
            <person name="Varghese N."/>
        </authorList>
    </citation>
    <scope>NUCLEOTIDE SEQUENCE [LARGE SCALE GENOMIC DNA]</scope>
    <source>
        <strain evidence="7">DSM 45096 / BCRC 16803 / CGMCC 4.1857 / CIP 109030 / JCM 12277 / KCTC 19219 / NBRC 100920 / 33214</strain>
    </source>
</reference>
<gene>
    <name evidence="6" type="ORF">SAMN05414137_10752</name>
</gene>
<evidence type="ECO:0000313" key="6">
    <source>
        <dbReference type="EMBL" id="SEL26344.1"/>
    </source>
</evidence>
<evidence type="ECO:0000256" key="4">
    <source>
        <dbReference type="ARBA" id="ARBA00023163"/>
    </source>
</evidence>
<dbReference type="Proteomes" id="UP000183015">
    <property type="component" value="Unassembled WGS sequence"/>
</dbReference>
<dbReference type="InterPro" id="IPR036388">
    <property type="entry name" value="WH-like_DNA-bd_sf"/>
</dbReference>
<feature type="domain" description="ANTAR" evidence="5">
    <location>
        <begin position="169"/>
        <end position="230"/>
    </location>
</feature>
<dbReference type="eggNOG" id="COG2203">
    <property type="taxonomic scope" value="Bacteria"/>
</dbReference>
<dbReference type="InterPro" id="IPR012074">
    <property type="entry name" value="GAF_ANTAR"/>
</dbReference>
<dbReference type="PROSITE" id="PS50921">
    <property type="entry name" value="ANTAR"/>
    <property type="match status" value="1"/>
</dbReference>
<dbReference type="InterPro" id="IPR029016">
    <property type="entry name" value="GAF-like_dom_sf"/>
</dbReference>
<keyword evidence="4" id="KW-0804">Transcription</keyword>
<accession>A0A1H7NSP0</accession>
<evidence type="ECO:0000259" key="5">
    <source>
        <dbReference type="PROSITE" id="PS50921"/>
    </source>
</evidence>
<proteinExistence type="predicted"/>
<dbReference type="EMBL" id="FOAZ01000007">
    <property type="protein sequence ID" value="SEL26344.1"/>
    <property type="molecule type" value="Genomic_DNA"/>
</dbReference>
<dbReference type="Pfam" id="PF03861">
    <property type="entry name" value="ANTAR"/>
    <property type="match status" value="1"/>
</dbReference>
<name>A0A1H7NSP0_STRJI</name>
<dbReference type="Gene3D" id="1.10.10.10">
    <property type="entry name" value="Winged helix-like DNA-binding domain superfamily/Winged helix DNA-binding domain"/>
    <property type="match status" value="1"/>
</dbReference>
<dbReference type="SMART" id="SM01012">
    <property type="entry name" value="ANTAR"/>
    <property type="match status" value="1"/>
</dbReference>
<dbReference type="GO" id="GO:0016301">
    <property type="term" value="F:kinase activity"/>
    <property type="evidence" value="ECO:0007669"/>
    <property type="project" value="UniProtKB-KW"/>
</dbReference>
<organism evidence="6 7">
    <name type="scientific">Streptacidiphilus jiangxiensis</name>
    <dbReference type="NCBI Taxonomy" id="235985"/>
    <lineage>
        <taxon>Bacteria</taxon>
        <taxon>Bacillati</taxon>
        <taxon>Actinomycetota</taxon>
        <taxon>Actinomycetes</taxon>
        <taxon>Kitasatosporales</taxon>
        <taxon>Streptomycetaceae</taxon>
        <taxon>Streptacidiphilus</taxon>
    </lineage>
</organism>
<dbReference type="Gene3D" id="3.30.450.40">
    <property type="match status" value="1"/>
</dbReference>
<dbReference type="InterPro" id="IPR011006">
    <property type="entry name" value="CheY-like_superfamily"/>
</dbReference>
<evidence type="ECO:0000256" key="1">
    <source>
        <dbReference type="ARBA" id="ARBA00022679"/>
    </source>
</evidence>
<protein>
    <submittedName>
        <fullName evidence="6">GAF domain-containing protein</fullName>
    </submittedName>
</protein>
<dbReference type="PIRSF" id="PIRSF036625">
    <property type="entry name" value="GAF_ANTAR"/>
    <property type="match status" value="1"/>
</dbReference>
<dbReference type="SUPFAM" id="SSF55781">
    <property type="entry name" value="GAF domain-like"/>
    <property type="match status" value="1"/>
</dbReference>
<evidence type="ECO:0000256" key="2">
    <source>
        <dbReference type="ARBA" id="ARBA00022777"/>
    </source>
</evidence>